<feature type="domain" description="Glycosyl transferase family 1" evidence="1">
    <location>
        <begin position="192"/>
        <end position="348"/>
    </location>
</feature>
<organism evidence="3 4">
    <name type="scientific">Flavimaribacter sediminis</name>
    <dbReference type="NCBI Taxonomy" id="2865987"/>
    <lineage>
        <taxon>Bacteria</taxon>
        <taxon>Pseudomonadati</taxon>
        <taxon>Pseudomonadota</taxon>
        <taxon>Alphaproteobacteria</taxon>
        <taxon>Hyphomicrobiales</taxon>
        <taxon>Rhizobiaceae</taxon>
        <taxon>Flavimaribacter</taxon>
    </lineage>
</organism>
<name>A0AAE3CYQ5_9HYPH</name>
<dbReference type="AlphaFoldDB" id="A0AAE3CYQ5"/>
<dbReference type="Proteomes" id="UP001196509">
    <property type="component" value="Unassembled WGS sequence"/>
</dbReference>
<evidence type="ECO:0000259" key="2">
    <source>
        <dbReference type="Pfam" id="PF13579"/>
    </source>
</evidence>
<protein>
    <submittedName>
        <fullName evidence="3">Glycosyltransferase family 4 protein</fullName>
    </submittedName>
</protein>
<evidence type="ECO:0000259" key="1">
    <source>
        <dbReference type="Pfam" id="PF00534"/>
    </source>
</evidence>
<accession>A0AAE3CYQ5</accession>
<dbReference type="CDD" id="cd03801">
    <property type="entry name" value="GT4_PimA-like"/>
    <property type="match status" value="1"/>
</dbReference>
<dbReference type="RefSeq" id="WP_220227207.1">
    <property type="nucleotide sequence ID" value="NZ_JAICBX010000001.1"/>
</dbReference>
<sequence>MNGADRPLRIIHCFRSPVGGIFRHVRDLARHHSAAGHEVGIVCDSITGGAHEDALFDTILPMLKLGVTRLPMRRAITPIDLFTLYRYGQVIGDLQPNILHGHGAKGGALARVIGSRLRAQGSRVARLYSPHGGSLHYSPKTLHGRTFFAIERMLERRTDQLIFVSRYELEAYSEKVGPPQAQWHVVHNGVSEEEFEPVVPDDDAADFLFIGMMRKLKGPDRFIDAFGMAERVLGRPLRAKMVGDGESSDAYRQTIIQRGYGARIAMSPAMPARNAFRKGRIVVVPSRAESMPYIVLEAIAAGRPVIASRVGGIPEVLGPDSPALVPTESIDLLATAMAEGVKKPDRLAALMPETEEFRTQFSSAAMADRILNIYQVCSL</sequence>
<dbReference type="Pfam" id="PF00534">
    <property type="entry name" value="Glycos_transf_1"/>
    <property type="match status" value="1"/>
</dbReference>
<comment type="caution">
    <text evidence="3">The sequence shown here is derived from an EMBL/GenBank/DDBJ whole genome shotgun (WGS) entry which is preliminary data.</text>
</comment>
<dbReference type="SUPFAM" id="SSF53756">
    <property type="entry name" value="UDP-Glycosyltransferase/glycogen phosphorylase"/>
    <property type="match status" value="1"/>
</dbReference>
<dbReference type="InterPro" id="IPR028098">
    <property type="entry name" value="Glyco_trans_4-like_N"/>
</dbReference>
<dbReference type="EMBL" id="JAICBX010000001">
    <property type="protein sequence ID" value="MBW8636530.1"/>
    <property type="molecule type" value="Genomic_DNA"/>
</dbReference>
<dbReference type="PANTHER" id="PTHR12526">
    <property type="entry name" value="GLYCOSYLTRANSFERASE"/>
    <property type="match status" value="1"/>
</dbReference>
<dbReference type="InterPro" id="IPR001296">
    <property type="entry name" value="Glyco_trans_1"/>
</dbReference>
<gene>
    <name evidence="3" type="ORF">K1W69_04945</name>
</gene>
<dbReference type="Pfam" id="PF13579">
    <property type="entry name" value="Glyco_trans_4_4"/>
    <property type="match status" value="1"/>
</dbReference>
<dbReference type="GO" id="GO:0016757">
    <property type="term" value="F:glycosyltransferase activity"/>
    <property type="evidence" value="ECO:0007669"/>
    <property type="project" value="InterPro"/>
</dbReference>
<evidence type="ECO:0000313" key="4">
    <source>
        <dbReference type="Proteomes" id="UP001196509"/>
    </source>
</evidence>
<dbReference type="Gene3D" id="3.40.50.2000">
    <property type="entry name" value="Glycogen Phosphorylase B"/>
    <property type="match status" value="2"/>
</dbReference>
<proteinExistence type="predicted"/>
<evidence type="ECO:0000313" key="3">
    <source>
        <dbReference type="EMBL" id="MBW8636530.1"/>
    </source>
</evidence>
<keyword evidence="4" id="KW-1185">Reference proteome</keyword>
<feature type="domain" description="Glycosyltransferase subfamily 4-like N-terminal" evidence="2">
    <location>
        <begin position="19"/>
        <end position="189"/>
    </location>
</feature>
<reference evidence="3" key="1">
    <citation type="submission" date="2021-08" db="EMBL/GenBank/DDBJ databases">
        <title>Hoeflea bacterium WL0058 sp. nov., isolated from the sediment.</title>
        <authorList>
            <person name="Wang L."/>
            <person name="Zhang D."/>
        </authorList>
    </citation>
    <scope>NUCLEOTIDE SEQUENCE</scope>
    <source>
        <strain evidence="3">WL0058</strain>
    </source>
</reference>